<evidence type="ECO:0000313" key="3">
    <source>
        <dbReference type="Proteomes" id="UP000664132"/>
    </source>
</evidence>
<protein>
    <submittedName>
        <fullName evidence="2">Uncharacterized protein</fullName>
    </submittedName>
</protein>
<dbReference type="EMBL" id="JAFJYH010000148">
    <property type="protein sequence ID" value="KAG4417674.1"/>
    <property type="molecule type" value="Genomic_DNA"/>
</dbReference>
<feature type="compositionally biased region" description="Polar residues" evidence="1">
    <location>
        <begin position="161"/>
        <end position="193"/>
    </location>
</feature>
<dbReference type="OrthoDB" id="3437747at2759"/>
<sequence length="695" mass="76009">MPRQVKKRSIDPELASHVGTRRTTKRPRRNESLVDEEVEDFIVVDTGVIEDMGTTGDRIGKGGTAGDTGTVGDNGAAEDIGTIRSTVTVEDEKPKTTPASVGSDITEAELQADGIAVQSKYRKPDTNCDATQKARDALFVLDSALGVEKARNQLQNSTSLYITSTDGESQQSRITQPPSNMHQSASAAGSSFSLVHRHNAEWSPPPRDASDGYQSPPKSARLSSRSQELSVPASLALKRCQPNPNNPPHYTGLLCPGTVKNDEASTQSYTQGASLLDDLQADLQLPDQASRENMGAGGPWTGSLTSHHKRPAQQLRKLRPDGVGKAPQSQGITPLDPNKLQQSSTGMTSTNDSICQGTRLVNQHLLEQDPYTSLPVSKIPRPALSLSPVPSDFASTVVTTPQVRSIPTRVDHVSHQLLRWTKDPSPSHHNTMWMNVITGVFETSRTANDKKRLRDRATELIAGREDVELEEDETTGGRKRVYPEACGAVVDKCSAKGLVAITAHGRPVDQVDTGQGPIGECYAELTIGVGQTCVIHGSSTVLYYKPRKVPVPDRAQQSQPRPAGQWSIRELVKLVSSPPEIVVRLQMDELGSFSAPYEFSVWRCKMKTTEFFSWFGGETGRGGVKGPPRLTFTLKDAMSDRKSRDIPLLNEDDFRWMRKHITTERDRAILFMPGLKNFTVLVTDPGWVSHSTGRW</sequence>
<reference evidence="2" key="1">
    <citation type="submission" date="2021-02" db="EMBL/GenBank/DDBJ databases">
        <title>Genome sequence Cadophora malorum strain M34.</title>
        <authorList>
            <person name="Stefanovic E."/>
            <person name="Vu D."/>
            <person name="Scully C."/>
            <person name="Dijksterhuis J."/>
            <person name="Roader J."/>
            <person name="Houbraken J."/>
        </authorList>
    </citation>
    <scope>NUCLEOTIDE SEQUENCE</scope>
    <source>
        <strain evidence="2">M34</strain>
    </source>
</reference>
<evidence type="ECO:0000313" key="2">
    <source>
        <dbReference type="EMBL" id="KAG4417674.1"/>
    </source>
</evidence>
<comment type="caution">
    <text evidence="2">The sequence shown here is derived from an EMBL/GenBank/DDBJ whole genome shotgun (WGS) entry which is preliminary data.</text>
</comment>
<feature type="compositionally biased region" description="Polar residues" evidence="1">
    <location>
        <begin position="339"/>
        <end position="353"/>
    </location>
</feature>
<organism evidence="2 3">
    <name type="scientific">Cadophora malorum</name>
    <dbReference type="NCBI Taxonomy" id="108018"/>
    <lineage>
        <taxon>Eukaryota</taxon>
        <taxon>Fungi</taxon>
        <taxon>Dikarya</taxon>
        <taxon>Ascomycota</taxon>
        <taxon>Pezizomycotina</taxon>
        <taxon>Leotiomycetes</taxon>
        <taxon>Helotiales</taxon>
        <taxon>Ploettnerulaceae</taxon>
        <taxon>Cadophora</taxon>
    </lineage>
</organism>
<feature type="region of interest" description="Disordered" evidence="1">
    <location>
        <begin position="1"/>
        <end position="34"/>
    </location>
</feature>
<evidence type="ECO:0000256" key="1">
    <source>
        <dbReference type="SAM" id="MobiDB-lite"/>
    </source>
</evidence>
<proteinExistence type="predicted"/>
<gene>
    <name evidence="2" type="ORF">IFR04_009177</name>
</gene>
<feature type="region of interest" description="Disordered" evidence="1">
    <location>
        <begin position="289"/>
        <end position="353"/>
    </location>
</feature>
<dbReference type="AlphaFoldDB" id="A0A8H7WAC2"/>
<dbReference type="Proteomes" id="UP000664132">
    <property type="component" value="Unassembled WGS sequence"/>
</dbReference>
<feature type="compositionally biased region" description="Polar residues" evidence="1">
    <location>
        <begin position="212"/>
        <end position="229"/>
    </location>
</feature>
<feature type="compositionally biased region" description="Basic residues" evidence="1">
    <location>
        <begin position="19"/>
        <end position="28"/>
    </location>
</feature>
<keyword evidence="3" id="KW-1185">Reference proteome</keyword>
<feature type="region of interest" description="Disordered" evidence="1">
    <location>
        <begin position="161"/>
        <end position="230"/>
    </location>
</feature>
<name>A0A8H7WAC2_9HELO</name>
<accession>A0A8H7WAC2</accession>
<feature type="compositionally biased region" description="Low complexity" evidence="1">
    <location>
        <begin position="67"/>
        <end position="77"/>
    </location>
</feature>
<feature type="region of interest" description="Disordered" evidence="1">
    <location>
        <begin position="52"/>
        <end position="77"/>
    </location>
</feature>